<sequence>MAQSYGYDRERPRTEVFLDSSNLGAANVASEKPLVLMGSANGGQPHVPHLITNYAQAREMFRGGELLDAIELAWNPSPTAQGAGKIYAMRTDDATQAKFSNGGLTVTSKLYGADANSIQVEYADNNLTKSKRFSVYFTKERYEQVYDNIGNIFTVQYKGKEAQATISIEVDANTHLATRLVLSEGADEESLQPLRTYELGPGVYQDVNVLVNDINNLPDFEAKMNTLGGNKNIETEYLDELAATDVKTSQVVVTAVGADLINQVSNDTYVAVEVDRSQALPASFTLTNLSGAKTEPAPASWAELFSKVADLGAYYIVPLTAEEAIHGELSQFLRDESNNGNHLRGFVGGKFKESIETMRGRQMNLRNSRVDLIGNSGTRRMSDGRVYNFPAYMNAALVGGIASGLDIGEPLTYKRVNIESLDMKFTGDQLDQLNNSGIIMIEFVRTRTASYYRIVSDPTTYNVASDPVQNRTSLGEISDFLTTEIRTVLDEEFIGTRIRNTSASILKNRVESFLDRQKDVGGLIVDYNPDDVQVIFTGNTARINISVKPAQGLDYINVYITYEDVELTA</sequence>
<protein>
    <submittedName>
        <fullName evidence="1">Putative tail sheath protein</fullName>
    </submittedName>
</protein>
<organism evidence="1 2">
    <name type="scientific">Bacillus phage phiNIT1</name>
    <dbReference type="NCBI Taxonomy" id="207656"/>
    <lineage>
        <taxon>Viruses</taxon>
        <taxon>Duplodnaviria</taxon>
        <taxon>Heunggongvirae</taxon>
        <taxon>Uroviricota</taxon>
        <taxon>Caudoviricetes</taxon>
        <taxon>Herelleviridae</taxon>
        <taxon>Bastillevirinae</taxon>
        <taxon>Nitunavirus</taxon>
        <taxon>Nitunavirus NIT1</taxon>
    </lineage>
</organism>
<dbReference type="OrthoDB" id="1218at10239"/>
<gene>
    <name evidence="1" type="primary">orf569</name>
</gene>
<dbReference type="RefSeq" id="YP_008318336.1">
    <property type="nucleotide sequence ID" value="NC_021856.1"/>
</dbReference>
<evidence type="ECO:0000313" key="1">
    <source>
        <dbReference type="EMBL" id="BAN59568.1"/>
    </source>
</evidence>
<accession>S6ANH4</accession>
<proteinExistence type="predicted"/>
<dbReference type="KEGG" id="vg:16511556"/>
<keyword evidence="2" id="KW-1185">Reference proteome</keyword>
<evidence type="ECO:0000313" key="2">
    <source>
        <dbReference type="Proteomes" id="UP000014701"/>
    </source>
</evidence>
<dbReference type="Proteomes" id="UP000014701">
    <property type="component" value="Segment"/>
</dbReference>
<dbReference type="GeneID" id="16511556"/>
<reference evidence="1 2" key="1">
    <citation type="submission" date="2013-02" db="EMBL/GenBank/DDBJ databases">
        <title>phiNIT1 genome sequensing.</title>
        <authorList>
            <person name="Ozaki T."/>
            <person name="Kaneko J."/>
        </authorList>
    </citation>
    <scope>NUCLEOTIDE SEQUENCE [LARGE SCALE GENOMIC DNA]</scope>
    <source>
        <strain evidence="1">PhiNIT1</strain>
    </source>
</reference>
<dbReference type="EMBL" id="AP013029">
    <property type="protein sequence ID" value="BAN59568.1"/>
    <property type="molecule type" value="Genomic_DNA"/>
</dbReference>
<name>S6ANH4_9CAUD</name>